<evidence type="ECO:0000313" key="5">
    <source>
        <dbReference type="Proteomes" id="UP000467379"/>
    </source>
</evidence>
<dbReference type="Pfam" id="PF01402">
    <property type="entry name" value="RHH_1"/>
    <property type="match status" value="1"/>
</dbReference>
<organism evidence="3 4">
    <name type="scientific">Mycobacterium branderi</name>
    <dbReference type="NCBI Taxonomy" id="43348"/>
    <lineage>
        <taxon>Bacteria</taxon>
        <taxon>Bacillati</taxon>
        <taxon>Actinomycetota</taxon>
        <taxon>Actinomycetes</taxon>
        <taxon>Mycobacteriales</taxon>
        <taxon>Mycobacteriaceae</taxon>
        <taxon>Mycobacterium</taxon>
    </lineage>
</organism>
<dbReference type="AlphaFoldDB" id="A0A7I7W9D4"/>
<dbReference type="Proteomes" id="UP000467379">
    <property type="component" value="Chromosome"/>
</dbReference>
<dbReference type="GO" id="GO:0006355">
    <property type="term" value="P:regulation of DNA-templated transcription"/>
    <property type="evidence" value="ECO:0007669"/>
    <property type="project" value="InterPro"/>
</dbReference>
<sequence>MKRLQIYIEEDVDQALGVEARRRRKSKAALIREYVADRLRKPHRDPVDDFIGSFDSGADLSASVDEAVYGPRE</sequence>
<evidence type="ECO:0000313" key="3">
    <source>
        <dbReference type="EMBL" id="ORA38399.1"/>
    </source>
</evidence>
<evidence type="ECO:0000259" key="1">
    <source>
        <dbReference type="Pfam" id="PF01402"/>
    </source>
</evidence>
<dbReference type="OrthoDB" id="4735331at2"/>
<evidence type="ECO:0000313" key="4">
    <source>
        <dbReference type="Proteomes" id="UP000192441"/>
    </source>
</evidence>
<reference evidence="3 4" key="1">
    <citation type="submission" date="2016-12" db="EMBL/GenBank/DDBJ databases">
        <title>The new phylogeny of genus Mycobacterium.</title>
        <authorList>
            <person name="Tortoli E."/>
            <person name="Trovato A."/>
            <person name="Cirillo D.M."/>
        </authorList>
    </citation>
    <scope>NUCLEOTIDE SEQUENCE [LARGE SCALE GENOMIC DNA]</scope>
    <source>
        <strain evidence="3 4">DSM 44624</strain>
    </source>
</reference>
<dbReference type="EMBL" id="MVHM01000005">
    <property type="protein sequence ID" value="ORA38399.1"/>
    <property type="molecule type" value="Genomic_DNA"/>
</dbReference>
<proteinExistence type="predicted"/>
<keyword evidence="5" id="KW-1185">Reference proteome</keyword>
<reference evidence="2 5" key="2">
    <citation type="journal article" date="2019" name="Emerg. Microbes Infect.">
        <title>Comprehensive subspecies identification of 175 nontuberculous mycobacteria species based on 7547 genomic profiles.</title>
        <authorList>
            <person name="Matsumoto Y."/>
            <person name="Kinjo T."/>
            <person name="Motooka D."/>
            <person name="Nabeya D."/>
            <person name="Jung N."/>
            <person name="Uechi K."/>
            <person name="Horii T."/>
            <person name="Iida T."/>
            <person name="Fujita J."/>
            <person name="Nakamura S."/>
        </authorList>
    </citation>
    <scope>NUCLEOTIDE SEQUENCE [LARGE SCALE GENOMIC DNA]</scope>
    <source>
        <strain evidence="2 5">JCM 12687</strain>
    </source>
</reference>
<dbReference type="RefSeq" id="WP_083131548.1">
    <property type="nucleotide sequence ID" value="NZ_AP022606.1"/>
</dbReference>
<reference evidence="2" key="3">
    <citation type="submission" date="2020-02" db="EMBL/GenBank/DDBJ databases">
        <authorList>
            <person name="Matsumoto Y."/>
            <person name="Kinjo T."/>
            <person name="Motooka D."/>
            <person name="Nabeya D."/>
            <person name="Jung N."/>
            <person name="Uechi K."/>
            <person name="Horii T."/>
            <person name="Iida T."/>
            <person name="Fujita J."/>
            <person name="Nakamura S."/>
        </authorList>
    </citation>
    <scope>NUCLEOTIDE SEQUENCE</scope>
    <source>
        <strain evidence="2">JCM 12687</strain>
    </source>
</reference>
<evidence type="ECO:0000313" key="2">
    <source>
        <dbReference type="EMBL" id="BBZ13181.1"/>
    </source>
</evidence>
<dbReference type="CDD" id="cd21631">
    <property type="entry name" value="RHH_CopG_NikR-like"/>
    <property type="match status" value="1"/>
</dbReference>
<feature type="domain" description="Ribbon-helix-helix protein CopG" evidence="1">
    <location>
        <begin position="2"/>
        <end position="41"/>
    </location>
</feature>
<dbReference type="InterPro" id="IPR002145">
    <property type="entry name" value="CopG"/>
</dbReference>
<dbReference type="Proteomes" id="UP000192441">
    <property type="component" value="Unassembled WGS sequence"/>
</dbReference>
<protein>
    <submittedName>
        <fullName evidence="2 3">Antitoxin</fullName>
    </submittedName>
</protein>
<accession>A0A7I7W9D4</accession>
<name>A0A7I7W9D4_9MYCO</name>
<dbReference type="EMBL" id="AP022606">
    <property type="protein sequence ID" value="BBZ13181.1"/>
    <property type="molecule type" value="Genomic_DNA"/>
</dbReference>
<gene>
    <name evidence="2" type="primary">vapB20</name>
    <name evidence="3" type="ORF">BST20_11410</name>
    <name evidence="2" type="ORF">MBRA_33760</name>
</gene>